<evidence type="ECO:0000313" key="4">
    <source>
        <dbReference type="Proteomes" id="UP000219993"/>
    </source>
</evidence>
<dbReference type="EMBL" id="CP021435">
    <property type="protein sequence ID" value="ATJ82820.1"/>
    <property type="molecule type" value="Genomic_DNA"/>
</dbReference>
<dbReference type="PROSITE" id="PS50887">
    <property type="entry name" value="GGDEF"/>
    <property type="match status" value="1"/>
</dbReference>
<dbReference type="InterPro" id="IPR050706">
    <property type="entry name" value="Cyclic-di-GMP_PDE-like"/>
</dbReference>
<dbReference type="Pfam" id="PF00990">
    <property type="entry name" value="GGDEF"/>
    <property type="match status" value="1"/>
</dbReference>
<dbReference type="SMART" id="SM00267">
    <property type="entry name" value="GGDEF"/>
    <property type="match status" value="1"/>
</dbReference>
<accession>A0A291P7G6</accession>
<dbReference type="SUPFAM" id="SSF55073">
    <property type="entry name" value="Nucleotide cyclase"/>
    <property type="match status" value="1"/>
</dbReference>
<gene>
    <name evidence="3" type="ORF">BEI_1833</name>
</gene>
<dbReference type="KEGG" id="hbe:BEI_1833"/>
<dbReference type="SMART" id="SM00052">
    <property type="entry name" value="EAL"/>
    <property type="match status" value="1"/>
</dbReference>
<organism evidence="3 4">
    <name type="scientific">Halomonas beimenensis</name>
    <dbReference type="NCBI Taxonomy" id="475662"/>
    <lineage>
        <taxon>Bacteria</taxon>
        <taxon>Pseudomonadati</taxon>
        <taxon>Pseudomonadota</taxon>
        <taxon>Gammaproteobacteria</taxon>
        <taxon>Oceanospirillales</taxon>
        <taxon>Halomonadaceae</taxon>
        <taxon>Halomonas</taxon>
    </lineage>
</organism>
<name>A0A291P7G6_9GAMM</name>
<protein>
    <submittedName>
        <fullName evidence="3">Diguanylate cyclase/phosphodiesterase (GGDEF &amp; EAL domains) with PAS/PAC sensor(S)</fullName>
    </submittedName>
</protein>
<dbReference type="PROSITE" id="PS50883">
    <property type="entry name" value="EAL"/>
    <property type="match status" value="1"/>
</dbReference>
<dbReference type="Pfam" id="PF00563">
    <property type="entry name" value="EAL"/>
    <property type="match status" value="1"/>
</dbReference>
<dbReference type="InterPro" id="IPR029787">
    <property type="entry name" value="Nucleotide_cyclase"/>
</dbReference>
<dbReference type="InterPro" id="IPR000160">
    <property type="entry name" value="GGDEF_dom"/>
</dbReference>
<dbReference type="AlphaFoldDB" id="A0A291P7G6"/>
<dbReference type="Gene3D" id="3.20.20.450">
    <property type="entry name" value="EAL domain"/>
    <property type="match status" value="1"/>
</dbReference>
<sequence>MSAMSASRDKGRLLLLVASAANRRLLTEAFDGDYEWLAPSADTLRPRSFDLVIADPRGLARHREALRRIREQEAPTLLPVLLLIGRVEMRSSLADFRDLVDEFAVLPADRVELTTRLHLWMRARRLSLRQRDHLAHLVHHDRLTGLPVHPLLLDRLRQALAYSEQPGERVFLQVVEVPAVTLVNALGQQGRDLAVCRLSERLSRRIDERATLARIGDTQWGLLHPPGESLEDVLDLSRALCQAMLEPLDIGGERVHVSPRVGIAAAPDDARDAEALLDRALQALCTAKADSPAFFSARTRREATDFLRIEASLRHALSHGGLELWLQPKLRLGDGRVEAAEALIRLRRPDGSLLPPGAFIAVAETSGLIRALTHWVIQEACRRLATWRQAGKGMARLAINVSAHDLEEEGFAAFLLDALQRQGLPSSALELELTETTLFAMTDRSLAALGRLREAGMRIAMDDFGTGYSTLSYLHRLPIDVLKIDRAFVEEVHLHPVRAGIIRAILSLAESLRLDTVAEGIESEAEAAFLAELGVEVGQGYLYARPMPEAELMAWLDTPRPRSAGGTGAS</sequence>
<dbReference type="InterPro" id="IPR043128">
    <property type="entry name" value="Rev_trsase/Diguanyl_cyclase"/>
</dbReference>
<evidence type="ECO:0000259" key="1">
    <source>
        <dbReference type="PROSITE" id="PS50883"/>
    </source>
</evidence>
<reference evidence="3 4" key="1">
    <citation type="journal article" date="2017" name="Sci. Rep.">
        <title>Revealing the Saline Adaptation Strategies of the Halophilic Bacterium Halomonas beimenensis through High-throughput Omics and Transposon Mutagenesis Approaches.</title>
        <authorList>
            <person name="Chen Y.H."/>
            <person name="Lin S.S."/>
            <person name="Shyu Y.T."/>
        </authorList>
    </citation>
    <scope>NUCLEOTIDE SEQUENCE [LARGE SCALE GENOMIC DNA]</scope>
    <source>
        <strain evidence="3 4">NTU-111</strain>
    </source>
</reference>
<dbReference type="SUPFAM" id="SSF141868">
    <property type="entry name" value="EAL domain-like"/>
    <property type="match status" value="1"/>
</dbReference>
<dbReference type="GO" id="GO:0071111">
    <property type="term" value="F:cyclic-guanylate-specific phosphodiesterase activity"/>
    <property type="evidence" value="ECO:0007669"/>
    <property type="project" value="InterPro"/>
</dbReference>
<feature type="domain" description="EAL" evidence="1">
    <location>
        <begin position="306"/>
        <end position="560"/>
    </location>
</feature>
<dbReference type="InterPro" id="IPR001633">
    <property type="entry name" value="EAL_dom"/>
</dbReference>
<proteinExistence type="predicted"/>
<dbReference type="CDD" id="cd01948">
    <property type="entry name" value="EAL"/>
    <property type="match status" value="1"/>
</dbReference>
<dbReference type="PANTHER" id="PTHR33121:SF79">
    <property type="entry name" value="CYCLIC DI-GMP PHOSPHODIESTERASE PDED-RELATED"/>
    <property type="match status" value="1"/>
</dbReference>
<dbReference type="Gene3D" id="3.30.70.270">
    <property type="match status" value="1"/>
</dbReference>
<dbReference type="InterPro" id="IPR035919">
    <property type="entry name" value="EAL_sf"/>
</dbReference>
<evidence type="ECO:0000313" key="3">
    <source>
        <dbReference type="EMBL" id="ATJ82820.1"/>
    </source>
</evidence>
<evidence type="ECO:0000259" key="2">
    <source>
        <dbReference type="PROSITE" id="PS50887"/>
    </source>
</evidence>
<dbReference type="PANTHER" id="PTHR33121">
    <property type="entry name" value="CYCLIC DI-GMP PHOSPHODIESTERASE PDEF"/>
    <property type="match status" value="1"/>
</dbReference>
<dbReference type="OrthoDB" id="9816034at2"/>
<dbReference type="Proteomes" id="UP000219993">
    <property type="component" value="Chromosome"/>
</dbReference>
<feature type="domain" description="GGDEF" evidence="2">
    <location>
        <begin position="168"/>
        <end position="297"/>
    </location>
</feature>
<keyword evidence="4" id="KW-1185">Reference proteome</keyword>